<dbReference type="AlphaFoldDB" id="A0A7J6MT30"/>
<feature type="transmembrane region" description="Helical" evidence="3">
    <location>
        <begin position="38"/>
        <end position="59"/>
    </location>
</feature>
<protein>
    <submittedName>
        <fullName evidence="5">Membrane-associated progesterone receptor component 1</fullName>
    </submittedName>
</protein>
<accession>A0A7J6MT30</accession>
<dbReference type="GO" id="GO:0012505">
    <property type="term" value="C:endomembrane system"/>
    <property type="evidence" value="ECO:0007669"/>
    <property type="project" value="TreeGrafter"/>
</dbReference>
<feature type="domain" description="Cytochrome b5 heme-binding" evidence="4">
    <location>
        <begin position="111"/>
        <end position="213"/>
    </location>
</feature>
<evidence type="ECO:0000256" key="2">
    <source>
        <dbReference type="SAM" id="Coils"/>
    </source>
</evidence>
<evidence type="ECO:0000259" key="4">
    <source>
        <dbReference type="SMART" id="SM01117"/>
    </source>
</evidence>
<dbReference type="EMBL" id="JABANN010000025">
    <property type="protein sequence ID" value="KAF4674758.1"/>
    <property type="molecule type" value="Genomic_DNA"/>
</dbReference>
<dbReference type="InterPro" id="IPR036400">
    <property type="entry name" value="Cyt_B5-like_heme/steroid_sf"/>
</dbReference>
<evidence type="ECO:0000256" key="3">
    <source>
        <dbReference type="SAM" id="Phobius"/>
    </source>
</evidence>
<proteinExistence type="inferred from homology"/>
<keyword evidence="2" id="KW-0175">Coiled coil</keyword>
<sequence length="264" mass="29766">MTAEITQILKPKKGATRGPAAAGHIALRKGKIYKVSKILTAAFLNFIRDLSRLLSVFLLVSTSMLYDSTYLPFWIALICILGAGFMWYLTRERGPAPIPEPYKDDKGRLVYSIAALQRFDGRNNADKKMYMGLKGKVYDVTKSPMLGVPGEHYAKIWAGKDCTVSMCLLSLKAEDANRTDWDAVQKENVQYRKALLSWVKHFHDKYPVVGYVEEYIKDGRDLEAEDKQDLIEIEEIEKAKAAEKAAILEKKKREAAAKKAAAKK</sequence>
<organism evidence="5 6">
    <name type="scientific">Perkinsus olseni</name>
    <name type="common">Perkinsus atlanticus</name>
    <dbReference type="NCBI Taxonomy" id="32597"/>
    <lineage>
        <taxon>Eukaryota</taxon>
        <taxon>Sar</taxon>
        <taxon>Alveolata</taxon>
        <taxon>Perkinsozoa</taxon>
        <taxon>Perkinsea</taxon>
        <taxon>Perkinsida</taxon>
        <taxon>Perkinsidae</taxon>
        <taxon>Perkinsus</taxon>
    </lineage>
</organism>
<comment type="similarity">
    <text evidence="1">Belongs to the cytochrome b5 family. MAPR subfamily.</text>
</comment>
<dbReference type="SUPFAM" id="SSF55856">
    <property type="entry name" value="Cytochrome b5-like heme/steroid binding domain"/>
    <property type="match status" value="1"/>
</dbReference>
<keyword evidence="3" id="KW-1133">Transmembrane helix</keyword>
<keyword evidence="5" id="KW-0675">Receptor</keyword>
<feature type="coiled-coil region" evidence="2">
    <location>
        <begin position="224"/>
        <end position="258"/>
    </location>
</feature>
<dbReference type="Gene3D" id="3.10.120.10">
    <property type="entry name" value="Cytochrome b5-like heme/steroid binding domain"/>
    <property type="match status" value="1"/>
</dbReference>
<dbReference type="InterPro" id="IPR050577">
    <property type="entry name" value="MAPR/NEUFC/NENF-like"/>
</dbReference>
<comment type="caution">
    <text evidence="5">The sequence shown here is derived from an EMBL/GenBank/DDBJ whole genome shotgun (WGS) entry which is preliminary data.</text>
</comment>
<dbReference type="Proteomes" id="UP000572268">
    <property type="component" value="Unassembled WGS sequence"/>
</dbReference>
<dbReference type="PANTHER" id="PTHR10281:SF76">
    <property type="entry name" value="CALCUTTA CUP-RELATED"/>
    <property type="match status" value="1"/>
</dbReference>
<feature type="transmembrane region" description="Helical" evidence="3">
    <location>
        <begin position="71"/>
        <end position="89"/>
    </location>
</feature>
<evidence type="ECO:0000313" key="6">
    <source>
        <dbReference type="Proteomes" id="UP000572268"/>
    </source>
</evidence>
<name>A0A7J6MT30_PEROL</name>
<dbReference type="GO" id="GO:0016020">
    <property type="term" value="C:membrane"/>
    <property type="evidence" value="ECO:0007669"/>
    <property type="project" value="TreeGrafter"/>
</dbReference>
<dbReference type="PANTHER" id="PTHR10281">
    <property type="entry name" value="MEMBRANE-ASSOCIATED PROGESTERONE RECEPTOR COMPONENT-RELATED"/>
    <property type="match status" value="1"/>
</dbReference>
<evidence type="ECO:0000256" key="1">
    <source>
        <dbReference type="ARBA" id="ARBA00038357"/>
    </source>
</evidence>
<evidence type="ECO:0000313" key="5">
    <source>
        <dbReference type="EMBL" id="KAF4674758.1"/>
    </source>
</evidence>
<dbReference type="SMART" id="SM01117">
    <property type="entry name" value="Cyt-b5"/>
    <property type="match status" value="1"/>
</dbReference>
<gene>
    <name evidence="5" type="primary">PGRMC1</name>
    <name evidence="5" type="ORF">FOL46_004018</name>
</gene>
<dbReference type="InterPro" id="IPR001199">
    <property type="entry name" value="Cyt_B5-like_heme/steroid-bd"/>
</dbReference>
<keyword evidence="3" id="KW-0472">Membrane</keyword>
<keyword evidence="3" id="KW-0812">Transmembrane</keyword>
<reference evidence="5 6" key="1">
    <citation type="submission" date="2020-04" db="EMBL/GenBank/DDBJ databases">
        <title>Perkinsus olseni comparative genomics.</title>
        <authorList>
            <person name="Bogema D.R."/>
        </authorList>
    </citation>
    <scope>NUCLEOTIDE SEQUENCE [LARGE SCALE GENOMIC DNA]</scope>
    <source>
        <strain evidence="5">ATCC PRA-31</strain>
    </source>
</reference>